<dbReference type="FunFam" id="1.20.1640.10:FF:000008">
    <property type="entry name" value="NPC intracellular cholesterol transporter 1"/>
    <property type="match status" value="1"/>
</dbReference>
<feature type="transmembrane region" description="Helical" evidence="13">
    <location>
        <begin position="257"/>
        <end position="280"/>
    </location>
</feature>
<feature type="signal peptide" evidence="14">
    <location>
        <begin position="1"/>
        <end position="19"/>
    </location>
</feature>
<keyword evidence="11" id="KW-0325">Glycoprotein</keyword>
<comment type="subcellular location">
    <subcellularLocation>
        <location evidence="1">Endomembrane system</location>
        <topology evidence="1">Multi-pass membrane protein</topology>
    </subcellularLocation>
</comment>
<keyword evidence="6 13" id="KW-1133">Transmembrane helix</keyword>
<evidence type="ECO:0000256" key="3">
    <source>
        <dbReference type="ARBA" id="ARBA00022448"/>
    </source>
</evidence>
<feature type="transmembrane region" description="Helical" evidence="13">
    <location>
        <begin position="586"/>
        <end position="604"/>
    </location>
</feature>
<evidence type="ECO:0000256" key="12">
    <source>
        <dbReference type="ARBA" id="ARBA00034049"/>
    </source>
</evidence>
<evidence type="ECO:0000313" key="16">
    <source>
        <dbReference type="EMBL" id="CAH0550205.1"/>
    </source>
</evidence>
<feature type="chain" id="PRO_5040250038" description="SSD domain-containing protein" evidence="14">
    <location>
        <begin position="20"/>
        <end position="1243"/>
    </location>
</feature>
<feature type="transmembrane region" description="Helical" evidence="13">
    <location>
        <begin position="1105"/>
        <end position="1126"/>
    </location>
</feature>
<dbReference type="EMBL" id="OV121133">
    <property type="protein sequence ID" value="CAH0550205.1"/>
    <property type="molecule type" value="Genomic_DNA"/>
</dbReference>
<dbReference type="GO" id="GO:0015485">
    <property type="term" value="F:cholesterol binding"/>
    <property type="evidence" value="ECO:0007669"/>
    <property type="project" value="TreeGrafter"/>
</dbReference>
<evidence type="ECO:0000256" key="1">
    <source>
        <dbReference type="ARBA" id="ARBA00004127"/>
    </source>
</evidence>
<dbReference type="Gene3D" id="1.20.1640.10">
    <property type="entry name" value="Multidrug efflux transporter AcrB transmembrane domain"/>
    <property type="match status" value="2"/>
</dbReference>
<accession>A0A9P0FC73</accession>
<feature type="transmembrane region" description="Helical" evidence="13">
    <location>
        <begin position="1078"/>
        <end position="1099"/>
    </location>
</feature>
<dbReference type="GO" id="GO:0015918">
    <property type="term" value="P:sterol transport"/>
    <property type="evidence" value="ECO:0007669"/>
    <property type="project" value="TreeGrafter"/>
</dbReference>
<dbReference type="PANTHER" id="PTHR45727">
    <property type="entry name" value="NPC INTRACELLULAR CHOLESTEROL TRANSPORTER 1"/>
    <property type="match status" value="1"/>
</dbReference>
<feature type="transmembrane region" description="Helical" evidence="13">
    <location>
        <begin position="689"/>
        <end position="712"/>
    </location>
</feature>
<keyword evidence="9 13" id="KW-0472">Membrane</keyword>
<evidence type="ECO:0000313" key="17">
    <source>
        <dbReference type="Proteomes" id="UP001154078"/>
    </source>
</evidence>
<organism evidence="16 17">
    <name type="scientific">Brassicogethes aeneus</name>
    <name type="common">Rape pollen beetle</name>
    <name type="synonym">Meligethes aeneus</name>
    <dbReference type="NCBI Taxonomy" id="1431903"/>
    <lineage>
        <taxon>Eukaryota</taxon>
        <taxon>Metazoa</taxon>
        <taxon>Ecdysozoa</taxon>
        <taxon>Arthropoda</taxon>
        <taxon>Hexapoda</taxon>
        <taxon>Insecta</taxon>
        <taxon>Pterygota</taxon>
        <taxon>Neoptera</taxon>
        <taxon>Endopterygota</taxon>
        <taxon>Coleoptera</taxon>
        <taxon>Polyphaga</taxon>
        <taxon>Cucujiformia</taxon>
        <taxon>Nitidulidae</taxon>
        <taxon>Meligethinae</taxon>
        <taxon>Brassicogethes</taxon>
    </lineage>
</organism>
<dbReference type="OrthoDB" id="6510177at2759"/>
<dbReference type="AlphaFoldDB" id="A0A9P0FC73"/>
<keyword evidence="10" id="KW-1015">Disulfide bond</keyword>
<comment type="catalytic activity">
    <reaction evidence="12">
        <text>cholesterol(in) = cholesterol(out)</text>
        <dbReference type="Rhea" id="RHEA:39747"/>
        <dbReference type="ChEBI" id="CHEBI:16113"/>
    </reaction>
</comment>
<keyword evidence="8" id="KW-0443">Lipid metabolism</keyword>
<dbReference type="PROSITE" id="PS50156">
    <property type="entry name" value="SSD"/>
    <property type="match status" value="1"/>
</dbReference>
<evidence type="ECO:0000256" key="14">
    <source>
        <dbReference type="SAM" id="SignalP"/>
    </source>
</evidence>
<name>A0A9P0FC73_BRAAE</name>
<feature type="domain" description="SSD" evidence="15">
    <location>
        <begin position="585"/>
        <end position="746"/>
    </location>
</feature>
<dbReference type="GO" id="GO:0012505">
    <property type="term" value="C:endomembrane system"/>
    <property type="evidence" value="ECO:0007669"/>
    <property type="project" value="UniProtKB-SubCell"/>
</dbReference>
<evidence type="ECO:0000256" key="8">
    <source>
        <dbReference type="ARBA" id="ARBA00023098"/>
    </source>
</evidence>
<dbReference type="GO" id="GO:0005886">
    <property type="term" value="C:plasma membrane"/>
    <property type="evidence" value="ECO:0007669"/>
    <property type="project" value="TreeGrafter"/>
</dbReference>
<feature type="transmembrane region" description="Helical" evidence="13">
    <location>
        <begin position="1146"/>
        <end position="1170"/>
    </location>
</feature>
<keyword evidence="5 14" id="KW-0732">Signal</keyword>
<gene>
    <name evidence="16" type="ORF">MELIAE_LOCUS3081</name>
</gene>
<feature type="transmembrane region" description="Helical" evidence="13">
    <location>
        <begin position="794"/>
        <end position="811"/>
    </location>
</feature>
<dbReference type="Pfam" id="PF12349">
    <property type="entry name" value="Sterol-sensing"/>
    <property type="match status" value="1"/>
</dbReference>
<feature type="transmembrane region" description="Helical" evidence="13">
    <location>
        <begin position="718"/>
        <end position="746"/>
    </location>
</feature>
<evidence type="ECO:0000256" key="4">
    <source>
        <dbReference type="ARBA" id="ARBA00022692"/>
    </source>
</evidence>
<dbReference type="PANTHER" id="PTHR45727:SF2">
    <property type="entry name" value="NPC INTRACELLULAR CHOLESTEROL TRANSPORTER 1"/>
    <property type="match status" value="1"/>
</dbReference>
<dbReference type="Pfam" id="PF22314">
    <property type="entry name" value="NPC1_MLD"/>
    <property type="match status" value="1"/>
</dbReference>
<dbReference type="InterPro" id="IPR032190">
    <property type="entry name" value="NPC1_N"/>
</dbReference>
<evidence type="ECO:0000256" key="13">
    <source>
        <dbReference type="SAM" id="Phobius"/>
    </source>
</evidence>
<evidence type="ECO:0000256" key="11">
    <source>
        <dbReference type="ARBA" id="ARBA00023180"/>
    </source>
</evidence>
<feature type="transmembrane region" description="Helical" evidence="13">
    <location>
        <begin position="1053"/>
        <end position="1071"/>
    </location>
</feature>
<dbReference type="GO" id="GO:0042632">
    <property type="term" value="P:cholesterol homeostasis"/>
    <property type="evidence" value="ECO:0007669"/>
    <property type="project" value="TreeGrafter"/>
</dbReference>
<feature type="transmembrane region" description="Helical" evidence="13">
    <location>
        <begin position="616"/>
        <end position="641"/>
    </location>
</feature>
<dbReference type="Proteomes" id="UP001154078">
    <property type="component" value="Chromosome 2"/>
</dbReference>
<dbReference type="SUPFAM" id="SSF82866">
    <property type="entry name" value="Multidrug efflux transporter AcrB transmembrane domain"/>
    <property type="match status" value="2"/>
</dbReference>
<keyword evidence="4 13" id="KW-0812">Transmembrane</keyword>
<dbReference type="Pfam" id="PF16414">
    <property type="entry name" value="NPC1_N"/>
    <property type="match status" value="1"/>
</dbReference>
<comment type="similarity">
    <text evidence="2">Belongs to the patched family.</text>
</comment>
<reference evidence="16" key="1">
    <citation type="submission" date="2021-12" db="EMBL/GenBank/DDBJ databases">
        <authorList>
            <person name="King R."/>
        </authorList>
    </citation>
    <scope>NUCLEOTIDE SEQUENCE</scope>
</reference>
<feature type="transmembrane region" description="Helical" evidence="13">
    <location>
        <begin position="647"/>
        <end position="668"/>
    </location>
</feature>
<dbReference type="GO" id="GO:0030299">
    <property type="term" value="P:intestinal cholesterol absorption"/>
    <property type="evidence" value="ECO:0007669"/>
    <property type="project" value="TreeGrafter"/>
</dbReference>
<evidence type="ECO:0000256" key="5">
    <source>
        <dbReference type="ARBA" id="ARBA00022729"/>
    </source>
</evidence>
<protein>
    <recommendedName>
        <fullName evidence="15">SSD domain-containing protein</fullName>
    </recommendedName>
</protein>
<dbReference type="GO" id="GO:0006629">
    <property type="term" value="P:lipid metabolic process"/>
    <property type="evidence" value="ECO:0007669"/>
    <property type="project" value="UniProtKB-KW"/>
</dbReference>
<evidence type="ECO:0000256" key="6">
    <source>
        <dbReference type="ARBA" id="ARBA00022989"/>
    </source>
</evidence>
<keyword evidence="7" id="KW-0445">Lipid transport</keyword>
<evidence type="ECO:0000256" key="7">
    <source>
        <dbReference type="ARBA" id="ARBA00023055"/>
    </source>
</evidence>
<evidence type="ECO:0000256" key="10">
    <source>
        <dbReference type="ARBA" id="ARBA00023157"/>
    </source>
</evidence>
<evidence type="ECO:0000259" key="15">
    <source>
        <dbReference type="PROSITE" id="PS50156"/>
    </source>
</evidence>
<sequence>MNLVWTIFFGFLLFSEVNSECLMYGNCPKGEQTNCVNKPGTKPVRLNKTDTHYSEALKDWKRYCGHVSELNVASELCCDVNQIINMADGFRKAEQILGRCPTCSKNVFHHLCHFTCSPNQTVFLDNVKTNTTEDHVTYALDVDIHLRSSFMDDVYESCKDVAVPQSGGTAMDVTCGTYNSLNCNPDRWFVGMGHSEFGPMNLTFKRQPDNCTQCLRLTALPCDETFEGDLECSCTDCRKMCSNFDYPELTKLFKGEVIFVAVNCVVAFLITALIVGTYLMKRKSFSPSQFIACKSNEFGEKINHYLEDFFRKFATGISKHAVIVLIISLIVVCSITTGSFYPSPLKITTSPVEIWASPTSRSRKEKDFFDSNFGPFYRTNQIFIKAKNLDSFHVNISDEETKIGPVFNQIFMEKVFEIEKNIINIKIDGEEILKNICYAPLRTPLDDPKKVSSSSCAIMSMSGWIQDISNATTNYKETLNTILNCLSSPYQYSCLATYGGPILPGLVMGGNTQSNYLDATAVSLTFLGKNSINEDDLVDSLKWEKEFVNYLKDFSSKLTDEDVIEIAFSAERSIQDEIARESMGEVSTVAISYLIMLLYIALALGKLKGGLKETKILLGLVGVLIVLASVGCSLGICGYLGIPTTLLTLEVIPFLVLAVGVDNIYIIVQTHQRTPKSDKALSERIGDTMAKVGPSMLLTSSSEIFCFGIGALSNMPAVYTFAMFATIAVLFDLMLQLTAFVALLTLDEMRREDNRWDFLCCVKSEKGNIPGNGLVHHIWEKYITPAIMGFKIKIIIMLVFLASLVFSIVFLPKVECGLDQELSMPTDSHVLKYFQYMKELMRIGPPTYWVLRGDVDYTDQNLQKKLCGGVNCSKNSVATQLFTASLQSESTYLSVQSNSWVDDFKDWSDSENCCFYNVNSNNTYCPHATHTNCKSCSFSATGVSREEYFKKYFSFFLLENPDVECAKGGHAAYYGGIAYSADDDGNTKIQASSTMSYHNILRGSKDYISALRYARSIAENLTKTIDIAGVDVFPYSVFYVYFEQYLSIWQDTFVSLAYSLAVVFGVSFILCGFDVFSALTILLTSTMILTNMFGLMYLWNITLNAVSLVNLVMTVGIAVEFCGHIVHHFKKSQKITAEERAIDASISMGSSVFSGITLTKFSGIAVLAFAKSQIFRIFYFRMYLGMVIIGALHGLIFLPVFLSFAGTIKYPCKNSESDEDDIIIPGKTNSFETLPSNELNEKY</sequence>
<keyword evidence="3" id="KW-0813">Transport</keyword>
<evidence type="ECO:0000256" key="2">
    <source>
        <dbReference type="ARBA" id="ARBA00005585"/>
    </source>
</evidence>
<dbReference type="InterPro" id="IPR053956">
    <property type="entry name" value="NPC1_MLD"/>
</dbReference>
<keyword evidence="17" id="KW-1185">Reference proteome</keyword>
<dbReference type="InterPro" id="IPR000731">
    <property type="entry name" value="SSD"/>
</dbReference>
<feature type="transmembrane region" description="Helical" evidence="13">
    <location>
        <begin position="321"/>
        <end position="341"/>
    </location>
</feature>
<evidence type="ECO:0000256" key="9">
    <source>
        <dbReference type="ARBA" id="ARBA00023136"/>
    </source>
</evidence>
<dbReference type="InterPro" id="IPR053958">
    <property type="entry name" value="HMGCR/SNAP/NPC1-like_SSD"/>
</dbReference>
<feature type="transmembrane region" description="Helical" evidence="13">
    <location>
        <begin position="1182"/>
        <end position="1205"/>
    </location>
</feature>
<proteinExistence type="inferred from homology"/>